<dbReference type="PANTHER" id="PTHR32046:SF11">
    <property type="entry name" value="IMMUNE-ASSOCIATED NUCLEOTIDE-BINDING PROTEIN 10-LIKE"/>
    <property type="match status" value="1"/>
</dbReference>
<sequence length="1167" mass="134466">MRTENFSSRSVFKNKISPELVKTVAVDNVVVEYKFTENISDRFDLLNVESDLQLFFLCGLLEIEGCGKFLNTEKNSSKNITCSFMCKFQTVCEKLFTSFVEVLHLLDFDALDDCQYTHVITEINWGANCLMNLELSSSAKDNKKEAEGKLMLEMKKLAKLIKFEGEGEAEVKDNSFWKNSQIKIQISADVTPKNEMPTSVENFYHFLSNVPNLLKTVNDGKGKPLSYAMIPVQTIRKLANLHTTVENVVREIDESFIISVVCLFEEISSYKLKLEELNKKITENEKYIQMKYIMESKEKLEELKIKESQLKRIISENSLLVKTGENNLKDLIKSVERFKSHNLNFYLIEHYLNSNLVLERKIETVRDYVSRGIIYLEKGKLFIDELNKNLSCDFIVLIVCDKFQNENPTLYQCTLHYFLSLLDNDSTSTKYAIVDLDLDLDLNNNNNANGNRVFLSKMGISTVRCLFFKRGKLINDDMYGDYAEEQNTNFARIHSDHVLEFTHEKPGNRVILKITCPGFPSGICSSSEKIQWKCFRCKKVLEYGFDEYFYCSCGRGKRNYYEFRCNDHAHGVAFVFDRYEFVANELSELRPSNELNILIIGQSGVGKSTWINSIVNYLNHESFEQAMRNEVISTIPINFTTYDPKTGEKHTIKLGDCSANEVTETGESGTQFCSTYCFFWKNKYVRLIDTPGIGDTRGIAKDKENIKNIMSHISNLKELHGICILMKANDSRISAIFSYCLKELLIHMHKGIAKNIVFCFTNARNSFYTPGQTSVLLEKQLESLNIHKELSLGYHNRFCLDNEAFLFLCTLKESKIEFDSLMIKSFGQSWDISFKETVRLLETVSSFKPHPLKKTLSLFTARNRILSLSKPIAEISKTIQMNLTAITKRKEELALCEKTMSELSEKLYVNEIHLEPVPLDLPRTVCTSSQCVRYHHIESYDMTEIEYVTHCHTKCYIKNVVTKAINNMLLKDCSAMKKGICTVCGCGWQNHMHISFDQKRVNKTNPNKRIQDALEREKSDQGRKQEMLMELESKLDKYKKEQEIVIQTSVKLGLFLKENAISVYNDAIADYLRYLIDGEENKPYKTESDEKLLKNLKETLSHYEAEIQVLQQAVCQSGQTTVVPTIEEIVQLENKLYELELTGEDIKKNVQVNRYSSTSNSESSRKK</sequence>
<evidence type="ECO:0000256" key="1">
    <source>
        <dbReference type="SAM" id="Coils"/>
    </source>
</evidence>
<evidence type="ECO:0000313" key="5">
    <source>
        <dbReference type="EMBL" id="EEB13267.1"/>
    </source>
</evidence>
<reference evidence="5" key="1">
    <citation type="submission" date="2007-04" db="EMBL/GenBank/DDBJ databases">
        <title>Annotation of Pediculus humanus corporis strain USDA.</title>
        <authorList>
            <person name="Kirkness E."/>
            <person name="Hannick L."/>
            <person name="Hass B."/>
            <person name="Bruggner R."/>
            <person name="Lawson D."/>
            <person name="Bidwell S."/>
            <person name="Joardar V."/>
            <person name="Caler E."/>
            <person name="Walenz B."/>
            <person name="Inman J."/>
            <person name="Schobel S."/>
            <person name="Galinsky K."/>
            <person name="Amedeo P."/>
            <person name="Strausberg R."/>
        </authorList>
    </citation>
    <scope>NUCLEOTIDE SEQUENCE</scope>
    <source>
        <strain evidence="5">USDA</strain>
    </source>
</reference>
<gene>
    <name evidence="6" type="primary">8230056</name>
    <name evidence="5" type="ORF">Phum_PHUM231430</name>
</gene>
<feature type="domain" description="G" evidence="2">
    <location>
        <begin position="597"/>
        <end position="730"/>
    </location>
</feature>
<dbReference type="PANTHER" id="PTHR32046">
    <property type="entry name" value="G DOMAIN-CONTAINING PROTEIN"/>
    <property type="match status" value="1"/>
</dbReference>
<dbReference type="InterPro" id="IPR058519">
    <property type="entry name" value="DUF8206"/>
</dbReference>
<feature type="coiled-coil region" evidence="1">
    <location>
        <begin position="1086"/>
        <end position="1149"/>
    </location>
</feature>
<feature type="coiled-coil region" evidence="1">
    <location>
        <begin position="1021"/>
        <end position="1048"/>
    </location>
</feature>
<dbReference type="STRING" id="121224.E0VIR1"/>
<protein>
    <submittedName>
        <fullName evidence="5 6">Uncharacterized protein</fullName>
    </submittedName>
</protein>
<dbReference type="KEGG" id="phu:Phum_PHUM231430"/>
<feature type="coiled-coil region" evidence="1">
    <location>
        <begin position="260"/>
        <end position="313"/>
    </location>
</feature>
<dbReference type="HOGENOM" id="CLU_008351_0_0_1"/>
<dbReference type="VEuPathDB" id="VectorBase:PHUM231430"/>
<dbReference type="GeneID" id="8230056"/>
<dbReference type="InterPro" id="IPR006073">
    <property type="entry name" value="GTP-bd"/>
</dbReference>
<dbReference type="Pfam" id="PF24674">
    <property type="entry name" value="MACPF_SNTX"/>
    <property type="match status" value="1"/>
</dbReference>
<dbReference type="eggNOG" id="ENOG502QQZ0">
    <property type="taxonomic scope" value="Eukaryota"/>
</dbReference>
<dbReference type="Gene3D" id="3.40.50.300">
    <property type="entry name" value="P-loop containing nucleotide triphosphate hydrolases"/>
    <property type="match status" value="1"/>
</dbReference>
<evidence type="ECO:0000313" key="6">
    <source>
        <dbReference type="EnsemblMetazoa" id="PHUM231430-PA"/>
    </source>
</evidence>
<evidence type="ECO:0000259" key="3">
    <source>
        <dbReference type="Pfam" id="PF24674"/>
    </source>
</evidence>
<dbReference type="Proteomes" id="UP000009046">
    <property type="component" value="Unassembled WGS sequence"/>
</dbReference>
<organism>
    <name type="scientific">Pediculus humanus subsp. corporis</name>
    <name type="common">Body louse</name>
    <dbReference type="NCBI Taxonomy" id="121224"/>
    <lineage>
        <taxon>Eukaryota</taxon>
        <taxon>Metazoa</taxon>
        <taxon>Ecdysozoa</taxon>
        <taxon>Arthropoda</taxon>
        <taxon>Hexapoda</taxon>
        <taxon>Insecta</taxon>
        <taxon>Pterygota</taxon>
        <taxon>Neoptera</taxon>
        <taxon>Paraneoptera</taxon>
        <taxon>Psocodea</taxon>
        <taxon>Troctomorpha</taxon>
        <taxon>Phthiraptera</taxon>
        <taxon>Anoplura</taxon>
        <taxon>Pediculidae</taxon>
        <taxon>Pediculus</taxon>
    </lineage>
</organism>
<evidence type="ECO:0000259" key="4">
    <source>
        <dbReference type="Pfam" id="PF26633"/>
    </source>
</evidence>
<dbReference type="SUPFAM" id="SSF52540">
    <property type="entry name" value="P-loop containing nucleoside triphosphate hydrolases"/>
    <property type="match status" value="1"/>
</dbReference>
<feature type="domain" description="SNTX MACPF/CDC-like" evidence="3">
    <location>
        <begin position="4"/>
        <end position="239"/>
    </location>
</feature>
<reference evidence="6" key="3">
    <citation type="submission" date="2020-05" db="UniProtKB">
        <authorList>
            <consortium name="EnsemblMetazoa"/>
        </authorList>
    </citation>
    <scope>IDENTIFICATION</scope>
    <source>
        <strain evidence="6">USDA</strain>
    </source>
</reference>
<evidence type="ECO:0000313" key="7">
    <source>
        <dbReference type="Proteomes" id="UP000009046"/>
    </source>
</evidence>
<dbReference type="GO" id="GO:0005525">
    <property type="term" value="F:GTP binding"/>
    <property type="evidence" value="ECO:0007669"/>
    <property type="project" value="InterPro"/>
</dbReference>
<keyword evidence="7" id="KW-1185">Reference proteome</keyword>
<evidence type="ECO:0000259" key="2">
    <source>
        <dbReference type="Pfam" id="PF01926"/>
    </source>
</evidence>
<keyword evidence="1" id="KW-0175">Coiled coil</keyword>
<dbReference type="InParanoid" id="E0VIR1"/>
<dbReference type="CTD" id="8230056"/>
<dbReference type="Pfam" id="PF01926">
    <property type="entry name" value="MMR_HSR1"/>
    <property type="match status" value="1"/>
</dbReference>
<dbReference type="RefSeq" id="XP_002426005.1">
    <property type="nucleotide sequence ID" value="XM_002425960.1"/>
</dbReference>
<name>E0VIR1_PEDHC</name>
<feature type="domain" description="DUF8206" evidence="4">
    <location>
        <begin position="919"/>
        <end position="996"/>
    </location>
</feature>
<dbReference type="AlphaFoldDB" id="E0VIR1"/>
<dbReference type="Pfam" id="PF26633">
    <property type="entry name" value="DUF8206"/>
    <property type="match status" value="1"/>
</dbReference>
<dbReference type="EnsemblMetazoa" id="PHUM231430-RA">
    <property type="protein sequence ID" value="PHUM231430-PA"/>
    <property type="gene ID" value="PHUM231430"/>
</dbReference>
<dbReference type="OMA" id="HMHIYYD"/>
<proteinExistence type="predicted"/>
<accession>E0VIR1</accession>
<dbReference type="EMBL" id="DS235201">
    <property type="protein sequence ID" value="EEB13267.1"/>
    <property type="molecule type" value="Genomic_DNA"/>
</dbReference>
<dbReference type="InterPro" id="IPR056072">
    <property type="entry name" value="SNTX_MACPF/CDC-like_dom"/>
</dbReference>
<dbReference type="OrthoDB" id="2386367at2759"/>
<reference evidence="5" key="2">
    <citation type="submission" date="2007-04" db="EMBL/GenBank/DDBJ databases">
        <title>The genome of the human body louse.</title>
        <authorList>
            <consortium name="The Human Body Louse Genome Consortium"/>
            <person name="Kirkness E."/>
            <person name="Walenz B."/>
            <person name="Hass B."/>
            <person name="Bruggner R."/>
            <person name="Strausberg R."/>
        </authorList>
    </citation>
    <scope>NUCLEOTIDE SEQUENCE</scope>
    <source>
        <strain evidence="5">USDA</strain>
    </source>
</reference>
<dbReference type="InterPro" id="IPR027417">
    <property type="entry name" value="P-loop_NTPase"/>
</dbReference>
<dbReference type="EMBL" id="AAZO01002685">
    <property type="status" value="NOT_ANNOTATED_CDS"/>
    <property type="molecule type" value="Genomic_DNA"/>
</dbReference>